<sequence length="456" mass="49520">MLKKIFLISILLAVLTGVFYSLDVLALAARELEIEYPKLPGVETPTTIKTALPEYIRYFFTFSIMVAGILVFGVMVMGGIRYLTSAGAPTAMSDARDQITSGLLGAIIILASFLILNTINPQLIVPKKPPITAAITGVRLYSNSNDCGQHPIDDTKPIETLNVSQNITDLNTSGWGTGTATLIQSINFLASSDDFTVRIYDQAATKANGGYNYADTGTPQCYGKEAGCTNFNKGDCAPFSDGQRAIQFDWHIPGVYLFPQDGCQGNPKIYQASSAALSGFDNQTRSIKIIYGDCEAGGINCKDQYAAVLHEHESMMGSCQIYEQENGVCVNLSANPLPSGAVSSSTVYLKPKELPTTGGVRFWEHKNYDGDASPTPPGYWTAGSDIGDFGGFNNKATSMEIDGPYVAVLFDNQDYEGKCQVFMSSDPNFRDDPIGQCKFLGRSDCLESFKIRARRY</sequence>
<protein>
    <submittedName>
        <fullName evidence="2">Uncharacterized protein</fullName>
    </submittedName>
</protein>
<dbReference type="AlphaFoldDB" id="A0A2G9YSY0"/>
<evidence type="ECO:0000256" key="1">
    <source>
        <dbReference type="SAM" id="Phobius"/>
    </source>
</evidence>
<dbReference type="EMBL" id="PCRN01000059">
    <property type="protein sequence ID" value="PIP22282.1"/>
    <property type="molecule type" value="Genomic_DNA"/>
</dbReference>
<dbReference type="Proteomes" id="UP000229054">
    <property type="component" value="Unassembled WGS sequence"/>
</dbReference>
<dbReference type="InterPro" id="IPR011024">
    <property type="entry name" value="G_crystallin-like"/>
</dbReference>
<feature type="transmembrane region" description="Helical" evidence="1">
    <location>
        <begin position="99"/>
        <end position="119"/>
    </location>
</feature>
<feature type="transmembrane region" description="Helical" evidence="1">
    <location>
        <begin position="55"/>
        <end position="78"/>
    </location>
</feature>
<dbReference type="Gene3D" id="2.60.20.10">
    <property type="entry name" value="Crystallins"/>
    <property type="match status" value="1"/>
</dbReference>
<accession>A0A2G9YSY0</accession>
<keyword evidence="1" id="KW-0472">Membrane</keyword>
<evidence type="ECO:0000313" key="2">
    <source>
        <dbReference type="EMBL" id="PIP22282.1"/>
    </source>
</evidence>
<gene>
    <name evidence="2" type="ORF">COX38_01475</name>
</gene>
<proteinExistence type="predicted"/>
<keyword evidence="1" id="KW-0812">Transmembrane</keyword>
<evidence type="ECO:0000313" key="3">
    <source>
        <dbReference type="Proteomes" id="UP000229054"/>
    </source>
</evidence>
<dbReference type="SUPFAM" id="SSF49695">
    <property type="entry name" value="gamma-Crystallin-like"/>
    <property type="match status" value="1"/>
</dbReference>
<organism evidence="2 3">
    <name type="scientific">Candidatus Nealsonbacteria bacterium CG23_combo_of_CG06-09_8_20_14_all_39_25</name>
    <dbReference type="NCBI Taxonomy" id="1974723"/>
    <lineage>
        <taxon>Bacteria</taxon>
        <taxon>Candidatus Nealsoniibacteriota</taxon>
    </lineage>
</organism>
<name>A0A2G9YSY0_9BACT</name>
<keyword evidence="1" id="KW-1133">Transmembrane helix</keyword>
<reference evidence="2 3" key="1">
    <citation type="submission" date="2017-09" db="EMBL/GenBank/DDBJ databases">
        <title>Depth-based differentiation of microbial function through sediment-hosted aquifers and enrichment of novel symbionts in the deep terrestrial subsurface.</title>
        <authorList>
            <person name="Probst A.J."/>
            <person name="Ladd B."/>
            <person name="Jarett J.K."/>
            <person name="Geller-Mcgrath D.E."/>
            <person name="Sieber C.M."/>
            <person name="Emerson J.B."/>
            <person name="Anantharaman K."/>
            <person name="Thomas B.C."/>
            <person name="Malmstrom R."/>
            <person name="Stieglmeier M."/>
            <person name="Klingl A."/>
            <person name="Woyke T."/>
            <person name="Ryan C.M."/>
            <person name="Banfield J.F."/>
        </authorList>
    </citation>
    <scope>NUCLEOTIDE SEQUENCE [LARGE SCALE GENOMIC DNA]</scope>
    <source>
        <strain evidence="2">CG23_combo_of_CG06-09_8_20_14_all_39_25</strain>
    </source>
</reference>
<comment type="caution">
    <text evidence="2">The sequence shown here is derived from an EMBL/GenBank/DDBJ whole genome shotgun (WGS) entry which is preliminary data.</text>
</comment>